<dbReference type="EMBL" id="AZMC01000170">
    <property type="protein sequence ID" value="ETI89436.1"/>
    <property type="molecule type" value="Genomic_DNA"/>
</dbReference>
<reference evidence="2 3" key="1">
    <citation type="submission" date="2013-12" db="EMBL/GenBank/DDBJ databases">
        <title>A Varibaculum cambriense genome reconstructed from a premature infant gut community with otherwise low bacterial novelty that shifts toward anaerobic metabolism during the third week of life.</title>
        <authorList>
            <person name="Brown C.T."/>
            <person name="Sharon I."/>
            <person name="Thomas B.C."/>
            <person name="Castelle C.J."/>
            <person name="Morowitz M.J."/>
            <person name="Banfield J.F."/>
        </authorList>
    </citation>
    <scope>NUCLEOTIDE SEQUENCE [LARGE SCALE GENOMIC DNA]</scope>
    <source>
        <strain evidence="3">DORA_17_25</strain>
    </source>
</reference>
<sequence>MKAKLQKKYDLYIGGEWVAAGDKELIAVHSPIDGKELAKIAEATETDVEKAVVAA</sequence>
<comment type="caution">
    <text evidence="2">The sequence shown here is derived from an EMBL/GenBank/DDBJ whole genome shotgun (WGS) entry which is preliminary data.</text>
</comment>
<protein>
    <submittedName>
        <fullName evidence="2">Aldehyde dehydrogenase</fullName>
    </submittedName>
</protein>
<accession>W1U6V6</accession>
<name>W1U6V6_9FIRM</name>
<dbReference type="GO" id="GO:0016491">
    <property type="term" value="F:oxidoreductase activity"/>
    <property type="evidence" value="ECO:0007669"/>
    <property type="project" value="UniProtKB-KW"/>
</dbReference>
<evidence type="ECO:0000256" key="1">
    <source>
        <dbReference type="ARBA" id="ARBA00023002"/>
    </source>
</evidence>
<dbReference type="Proteomes" id="UP000018840">
    <property type="component" value="Unassembled WGS sequence"/>
</dbReference>
<organism evidence="2 3">
    <name type="scientific">Negativicoccus succinicivorans DORA_17_25</name>
    <dbReference type="NCBI Taxonomy" id="1403945"/>
    <lineage>
        <taxon>Bacteria</taxon>
        <taxon>Bacillati</taxon>
        <taxon>Bacillota</taxon>
        <taxon>Negativicutes</taxon>
        <taxon>Veillonellales</taxon>
        <taxon>Veillonellaceae</taxon>
        <taxon>Negativicoccus</taxon>
    </lineage>
</organism>
<dbReference type="InterPro" id="IPR016161">
    <property type="entry name" value="Ald_DH/histidinol_DH"/>
</dbReference>
<dbReference type="AlphaFoldDB" id="W1U6V6"/>
<dbReference type="InterPro" id="IPR016162">
    <property type="entry name" value="Ald_DH_N"/>
</dbReference>
<proteinExistence type="predicted"/>
<keyword evidence="1" id="KW-0560">Oxidoreductase</keyword>
<gene>
    <name evidence="2" type="ORF">Q612_NSC00170G0001</name>
</gene>
<dbReference type="Gene3D" id="3.40.605.10">
    <property type="entry name" value="Aldehyde Dehydrogenase, Chain A, domain 1"/>
    <property type="match status" value="1"/>
</dbReference>
<feature type="non-terminal residue" evidence="2">
    <location>
        <position position="55"/>
    </location>
</feature>
<evidence type="ECO:0000313" key="3">
    <source>
        <dbReference type="Proteomes" id="UP000018840"/>
    </source>
</evidence>
<dbReference type="SUPFAM" id="SSF53720">
    <property type="entry name" value="ALDH-like"/>
    <property type="match status" value="1"/>
</dbReference>
<evidence type="ECO:0000313" key="2">
    <source>
        <dbReference type="EMBL" id="ETI89436.1"/>
    </source>
</evidence>